<evidence type="ECO:0000259" key="9">
    <source>
        <dbReference type="Pfam" id="PF25198"/>
    </source>
</evidence>
<keyword evidence="5" id="KW-0472">Membrane</keyword>
<accession>A0A6I3SH71</accession>
<evidence type="ECO:0000256" key="6">
    <source>
        <dbReference type="ARBA" id="ARBA00023139"/>
    </source>
</evidence>
<evidence type="ECO:0000256" key="5">
    <source>
        <dbReference type="ARBA" id="ARBA00023136"/>
    </source>
</evidence>
<gene>
    <name evidence="10" type="ORF">GJ688_04230</name>
</gene>
<proteinExistence type="inferred from homology"/>
<dbReference type="AlphaFoldDB" id="A0A6I3SH71"/>
<dbReference type="Gene3D" id="3.30.300.210">
    <property type="entry name" value="Nutrient germinant receptor protein C, domain 3"/>
    <property type="match status" value="1"/>
</dbReference>
<dbReference type="InterPro" id="IPR008844">
    <property type="entry name" value="Spore_GerAC-like"/>
</dbReference>
<dbReference type="Proteomes" id="UP000430670">
    <property type="component" value="Unassembled WGS sequence"/>
</dbReference>
<keyword evidence="7" id="KW-0449">Lipoprotein</keyword>
<dbReference type="Pfam" id="PF05504">
    <property type="entry name" value="Spore_GerAC"/>
    <property type="match status" value="1"/>
</dbReference>
<sequence length="393" mass="43800">MLFSKKFTFLNWLLILSILTNGCYDRREVEDMSYPVAIGLDKGVTDDLRFSVQVENVGGTQGGGGMGQSGQGQATKNFVFTVDAPNPYAGMNMINTFLSKQLNFQHIKMIAVSEDLAKSGELEKYLPGMTRIAQIREIPNLVITKGKVDDFLKENTIVVGSEIIKATYMVINLEGKNTELFPIVKFFDFYTATKSNMEQPIATLANTNFYRNLVESGVDNKKSNTNGQPYVAGELPRSGGQKREFFGTAVFRGGKMVGELNGDETRLLQMIRGDFTRSFMTFKDPLQKNFVLSIDVRTARKPEITVDVQQETPEIHVVVSLEGDLIGVQSRINYEELELKSILEQAIARDIKQQMDELIKNASKTTNRISFDSAIKPYLTSSLSRSGSNTNGL</sequence>
<evidence type="ECO:0000313" key="10">
    <source>
        <dbReference type="EMBL" id="MTV48191.1"/>
    </source>
</evidence>
<comment type="subcellular location">
    <subcellularLocation>
        <location evidence="1">Membrane</location>
        <topology evidence="1">Lipid-anchor</topology>
    </subcellularLocation>
</comment>
<dbReference type="OrthoDB" id="9816067at2"/>
<comment type="similarity">
    <text evidence="2">Belongs to the GerABKC lipoprotein family.</text>
</comment>
<keyword evidence="4" id="KW-0732">Signal</keyword>
<dbReference type="Pfam" id="PF25198">
    <property type="entry name" value="Spore_GerAC_N"/>
    <property type="match status" value="1"/>
</dbReference>
<evidence type="ECO:0000256" key="1">
    <source>
        <dbReference type="ARBA" id="ARBA00004635"/>
    </source>
</evidence>
<protein>
    <recommendedName>
        <fullName evidence="12">Germination protein, Ger(X)C family</fullName>
    </recommendedName>
</protein>
<comment type="caution">
    <text evidence="10">The sequence shown here is derived from an EMBL/GenBank/DDBJ whole genome shotgun (WGS) entry which is preliminary data.</text>
</comment>
<name>A0A6I3SH71_HELMO</name>
<evidence type="ECO:0000256" key="7">
    <source>
        <dbReference type="ARBA" id="ARBA00023288"/>
    </source>
</evidence>
<keyword evidence="3" id="KW-0309">Germination</keyword>
<evidence type="ECO:0000256" key="2">
    <source>
        <dbReference type="ARBA" id="ARBA00007886"/>
    </source>
</evidence>
<keyword evidence="6" id="KW-0564">Palmitate</keyword>
<reference evidence="10 11" key="1">
    <citation type="submission" date="2019-11" db="EMBL/GenBank/DDBJ databases">
        <title>Whole-genome sequence of a the green, strictly anaerobic photosynthetic bacterium Heliobacillus mobilis DSM 6151.</title>
        <authorList>
            <person name="Kyndt J.A."/>
            <person name="Meyer T.E."/>
        </authorList>
    </citation>
    <scope>NUCLEOTIDE SEQUENCE [LARGE SCALE GENOMIC DNA]</scope>
    <source>
        <strain evidence="10 11">DSM 6151</strain>
    </source>
</reference>
<dbReference type="EMBL" id="WNKU01000003">
    <property type="protein sequence ID" value="MTV48191.1"/>
    <property type="molecule type" value="Genomic_DNA"/>
</dbReference>
<feature type="domain" description="Spore germination GerAC-like C-terminal" evidence="8">
    <location>
        <begin position="247"/>
        <end position="363"/>
    </location>
</feature>
<evidence type="ECO:0000256" key="3">
    <source>
        <dbReference type="ARBA" id="ARBA00022544"/>
    </source>
</evidence>
<evidence type="ECO:0000256" key="4">
    <source>
        <dbReference type="ARBA" id="ARBA00022729"/>
    </source>
</evidence>
<dbReference type="InterPro" id="IPR057336">
    <property type="entry name" value="GerAC_N"/>
</dbReference>
<organism evidence="10 11">
    <name type="scientific">Heliobacterium mobile</name>
    <name type="common">Heliobacillus mobilis</name>
    <dbReference type="NCBI Taxonomy" id="28064"/>
    <lineage>
        <taxon>Bacteria</taxon>
        <taxon>Bacillati</taxon>
        <taxon>Bacillota</taxon>
        <taxon>Clostridia</taxon>
        <taxon>Eubacteriales</taxon>
        <taxon>Heliobacteriaceae</taxon>
        <taxon>Heliobacterium</taxon>
    </lineage>
</organism>
<evidence type="ECO:0000313" key="11">
    <source>
        <dbReference type="Proteomes" id="UP000430670"/>
    </source>
</evidence>
<evidence type="ECO:0000259" key="8">
    <source>
        <dbReference type="Pfam" id="PF05504"/>
    </source>
</evidence>
<evidence type="ECO:0008006" key="12">
    <source>
        <dbReference type="Google" id="ProtNLM"/>
    </source>
</evidence>
<dbReference type="GO" id="GO:0016020">
    <property type="term" value="C:membrane"/>
    <property type="evidence" value="ECO:0007669"/>
    <property type="project" value="UniProtKB-SubCell"/>
</dbReference>
<dbReference type="GO" id="GO:0009847">
    <property type="term" value="P:spore germination"/>
    <property type="evidence" value="ECO:0007669"/>
    <property type="project" value="InterPro"/>
</dbReference>
<keyword evidence="11" id="KW-1185">Reference proteome</keyword>
<dbReference type="PANTHER" id="PTHR35789">
    <property type="entry name" value="SPORE GERMINATION PROTEIN B3"/>
    <property type="match status" value="1"/>
</dbReference>
<dbReference type="PANTHER" id="PTHR35789:SF1">
    <property type="entry name" value="SPORE GERMINATION PROTEIN B3"/>
    <property type="match status" value="1"/>
</dbReference>
<dbReference type="InterPro" id="IPR038501">
    <property type="entry name" value="Spore_GerAC_C_sf"/>
</dbReference>
<feature type="domain" description="Spore germination protein N-terminal" evidence="9">
    <location>
        <begin position="25"/>
        <end position="203"/>
    </location>
</feature>
<dbReference type="InterPro" id="IPR046953">
    <property type="entry name" value="Spore_GerAC-like_C"/>
</dbReference>